<protein>
    <submittedName>
        <fullName evidence="2">Uncharacterized protein</fullName>
    </submittedName>
</protein>
<dbReference type="Proteomes" id="UP001304813">
    <property type="component" value="Segment"/>
</dbReference>
<organism evidence="2 3">
    <name type="scientific">Yersinia phage vB_Yru_GN1</name>
    <dbReference type="NCBI Taxonomy" id="3074381"/>
    <lineage>
        <taxon>Viruses</taxon>
        <taxon>Duplodnaviria</taxon>
        <taxon>Heunggongvirae</taxon>
        <taxon>Uroviricota</taxon>
        <taxon>Caudoviricetes</taxon>
        <taxon>Caudoviricetes incertae sedis</taxon>
        <taxon>Sepahanvirus</taxon>
        <taxon>Sepahanvirus vB-Yru-GN1</taxon>
    </lineage>
</organism>
<keyword evidence="1" id="KW-1133">Transmembrane helix</keyword>
<evidence type="ECO:0000313" key="2">
    <source>
        <dbReference type="EMBL" id="BES79964.1"/>
    </source>
</evidence>
<evidence type="ECO:0000313" key="3">
    <source>
        <dbReference type="Proteomes" id="UP001304813"/>
    </source>
</evidence>
<keyword evidence="3" id="KW-1185">Reference proteome</keyword>
<reference evidence="2 3" key="1">
    <citation type="submission" date="2023-09" db="EMBL/GenBank/DDBJ databases">
        <title>Analysis of phage genome (vB_Yru_GN1) of the bacterium (Yersinia ruckeri).</title>
        <authorList>
            <person name="Ganjoor M.S."/>
            <person name="Bouzari M."/>
            <person name="Soleimani-Delfan A."/>
        </authorList>
    </citation>
    <scope>NUCLEOTIDE SEQUENCE [LARGE SCALE GENOMIC DNA]</scope>
    <source>
        <strain evidence="3">vB_Yru_GN1</strain>
    </source>
</reference>
<feature type="transmembrane region" description="Helical" evidence="1">
    <location>
        <begin position="44"/>
        <end position="61"/>
    </location>
</feature>
<keyword evidence="1" id="KW-0812">Transmembrane</keyword>
<keyword evidence="1" id="KW-0472">Membrane</keyword>
<dbReference type="EMBL" id="LC779065">
    <property type="protein sequence ID" value="BES79964.1"/>
    <property type="molecule type" value="Genomic_DNA"/>
</dbReference>
<proteinExistence type="predicted"/>
<name>A0AA86IYH6_9CAUD</name>
<sequence>MGEDDTTTPPDPNNNSNCDELILVQRMKAELERDKQKWSTRRKLAVLAFTVNTIIGFSYLVLSTKFLGSSSVDSLKEFNSIIITLIGSNSTVILAYIGAGAISERVPR</sequence>
<evidence type="ECO:0000256" key="1">
    <source>
        <dbReference type="SAM" id="Phobius"/>
    </source>
</evidence>
<accession>A0AA86IYH6</accession>
<feature type="transmembrane region" description="Helical" evidence="1">
    <location>
        <begin position="81"/>
        <end position="102"/>
    </location>
</feature>